<evidence type="ECO:0000313" key="1">
    <source>
        <dbReference type="EMBL" id="MFM0109227.1"/>
    </source>
</evidence>
<keyword evidence="2" id="KW-1185">Reference proteome</keyword>
<comment type="caution">
    <text evidence="1">The sequence shown here is derived from an EMBL/GenBank/DDBJ whole genome shotgun (WGS) entry which is preliminary data.</text>
</comment>
<proteinExistence type="predicted"/>
<reference evidence="1 2" key="1">
    <citation type="journal article" date="2024" name="Chem. Sci.">
        <title>Discovery of megapolipeptins by genome mining of a Burkholderiales bacteria collection.</title>
        <authorList>
            <person name="Paulo B.S."/>
            <person name="Recchia M.J.J."/>
            <person name="Lee S."/>
            <person name="Fergusson C.H."/>
            <person name="Romanowski S.B."/>
            <person name="Hernandez A."/>
            <person name="Krull N."/>
            <person name="Liu D.Y."/>
            <person name="Cavanagh H."/>
            <person name="Bos A."/>
            <person name="Gray C.A."/>
            <person name="Murphy B.T."/>
            <person name="Linington R.G."/>
            <person name="Eustaquio A.S."/>
        </authorList>
    </citation>
    <scope>NUCLEOTIDE SEQUENCE [LARGE SCALE GENOMIC DNA]</scope>
    <source>
        <strain evidence="1 2">RL18-126-BIB-B</strain>
    </source>
</reference>
<name>A0ACC7NNT4_9BURK</name>
<evidence type="ECO:0000313" key="2">
    <source>
        <dbReference type="Proteomes" id="UP001629235"/>
    </source>
</evidence>
<organism evidence="1 2">
    <name type="scientific">Paraburkholderia rhynchosiae</name>
    <dbReference type="NCBI Taxonomy" id="487049"/>
    <lineage>
        <taxon>Bacteria</taxon>
        <taxon>Pseudomonadati</taxon>
        <taxon>Pseudomonadota</taxon>
        <taxon>Betaproteobacteria</taxon>
        <taxon>Burkholderiales</taxon>
        <taxon>Burkholderiaceae</taxon>
        <taxon>Paraburkholderia</taxon>
    </lineage>
</organism>
<sequence length="157" mass="16154">MNPTGGTNIAMTQSGSILVYYDGSPEAKCALERTGKLASSCGKRVHVLVVIDTVSAIASSAGMLSGAAYSVMVGATSVILDEAVLHLTAQGTVPRGHASQGGVVDAITRHAALVDADMIVVGYRRLRGLAKWLSSHPTLDQLVERSAGRTVVAVPVA</sequence>
<accession>A0ACC7NNT4</accession>
<dbReference type="Proteomes" id="UP001629235">
    <property type="component" value="Unassembled WGS sequence"/>
</dbReference>
<dbReference type="EMBL" id="JAQQDW010000182">
    <property type="protein sequence ID" value="MFM0109227.1"/>
    <property type="molecule type" value="Genomic_DNA"/>
</dbReference>
<protein>
    <submittedName>
        <fullName evidence="1">Universal stress protein</fullName>
    </submittedName>
</protein>
<gene>
    <name evidence="1" type="ORF">PQR01_39090</name>
</gene>